<dbReference type="GO" id="GO:0008168">
    <property type="term" value="F:methyltransferase activity"/>
    <property type="evidence" value="ECO:0007669"/>
    <property type="project" value="InterPro"/>
</dbReference>
<dbReference type="OMA" id="RECICTP"/>
<dbReference type="Pfam" id="PF00078">
    <property type="entry name" value="RVT_1"/>
    <property type="match status" value="1"/>
</dbReference>
<proteinExistence type="predicted"/>
<accession>A0A8C5ACX6</accession>
<reference evidence="2" key="2">
    <citation type="submission" date="2025-09" db="UniProtKB">
        <authorList>
            <consortium name="Ensembl"/>
        </authorList>
    </citation>
    <scope>IDENTIFICATION</scope>
</reference>
<dbReference type="GeneTree" id="ENSGT01120000271821"/>
<dbReference type="PANTHER" id="PTHR47510">
    <property type="entry name" value="REVERSE TRANSCRIPTASE DOMAIN-CONTAINING PROTEIN"/>
    <property type="match status" value="1"/>
</dbReference>
<feature type="domain" description="Reverse transcriptase" evidence="1">
    <location>
        <begin position="310"/>
        <end position="577"/>
    </location>
</feature>
<dbReference type="Ensembl" id="ENSGMOT00000053506.1">
    <property type="protein sequence ID" value="ENSGMOP00000030342.1"/>
    <property type="gene ID" value="ENSGMOG00000032154.1"/>
</dbReference>
<reference evidence="2" key="1">
    <citation type="submission" date="2025-08" db="UniProtKB">
        <authorList>
            <consortium name="Ensembl"/>
        </authorList>
    </citation>
    <scope>IDENTIFICATION</scope>
</reference>
<keyword evidence="3" id="KW-1185">Reference proteome</keyword>
<organism evidence="2 3">
    <name type="scientific">Gadus morhua</name>
    <name type="common">Atlantic cod</name>
    <dbReference type="NCBI Taxonomy" id="8049"/>
    <lineage>
        <taxon>Eukaryota</taxon>
        <taxon>Metazoa</taxon>
        <taxon>Chordata</taxon>
        <taxon>Craniata</taxon>
        <taxon>Vertebrata</taxon>
        <taxon>Euteleostomi</taxon>
        <taxon>Actinopterygii</taxon>
        <taxon>Neopterygii</taxon>
        <taxon>Teleostei</taxon>
        <taxon>Neoteleostei</taxon>
        <taxon>Acanthomorphata</taxon>
        <taxon>Zeiogadaria</taxon>
        <taxon>Gadariae</taxon>
        <taxon>Gadiformes</taxon>
        <taxon>Gadoidei</taxon>
        <taxon>Gadidae</taxon>
        <taxon>Gadus</taxon>
    </lineage>
</organism>
<dbReference type="InterPro" id="IPR015095">
    <property type="entry name" value="AlkB_hom8_N"/>
</dbReference>
<dbReference type="Pfam" id="PF09004">
    <property type="entry name" value="ALKBH8_N"/>
    <property type="match status" value="1"/>
</dbReference>
<dbReference type="InterPro" id="IPR000477">
    <property type="entry name" value="RT_dom"/>
</dbReference>
<dbReference type="SUPFAM" id="SSF56672">
    <property type="entry name" value="DNA/RNA polymerases"/>
    <property type="match status" value="1"/>
</dbReference>
<dbReference type="CDD" id="cd01650">
    <property type="entry name" value="RT_nLTR_like"/>
    <property type="match status" value="1"/>
</dbReference>
<protein>
    <recommendedName>
        <fullName evidence="1">Reverse transcriptase domain-containing protein</fullName>
    </recommendedName>
</protein>
<sequence>MPRVSLWEILTTANSILYQCVTCPTRKNKTLDMCYGSIKEAYKASPLPPLGSSDHRAIHLTPVYRPGLKRGKVKTREIKDWNDESVSKLQGCFDCTDWNVFKDSASDIDELTDTVCCYISFCEESVIPTKHVKVYANNKPWVTSSLKQVLMKKHSAFHNGDEDENREATKEVRAEIKRAKLQYKNKIEERLGSNNLKAAWDGVKRMTGLHKTQNKPFHIPMYKSDSDLSEALNTFFSRFDIHDFSDEHKKLTEEQALVKSTLFSITQEDVRSVFKRNKVNKSPGPDGITGRLLKCCSEQLCGVFTDIFEMSLEQRRVPKAWKESIIVPVAKSNTTKSLNDFRPVALTSLVMKSFEKIVKCLLLLRVGEALDPRQFAYRARRGVEDAQITLLNLLYSHLDGPGTHARLLFLDFSSAFNTIQPHVLVSKLLSEFNLESNLVSWIMDFLTNRTQRVKVNGCLSERRVSSTGSPQGCVLSPLLYILYTNDCRSQHINRHILKFADDTVIVSLLHKHESQHGPVVDEFVSWCDKSFLQLNISKTKNMAIDFRRNQSCSPPPTYINGNCIEMVDQYKYLGTMIDNKLKFDVNTDTICKKGQQRLYFLRKLNSFNVDKVMLSLFYKSFIESVLTFSFIAWYGGISLRDKNNLSHIVKVAGKLIGCPQVSLLNIYQKQVTKKALSILDNNNHPLHCSFEALPSGRRLRVPLSKSNRSKNSFIPSAIRLLNLHNSLHIPVNVFESDD</sequence>
<evidence type="ECO:0000313" key="2">
    <source>
        <dbReference type="Ensembl" id="ENSGMOP00000030342.1"/>
    </source>
</evidence>
<dbReference type="Proteomes" id="UP000694546">
    <property type="component" value="Chromosome 9"/>
</dbReference>
<dbReference type="AlphaFoldDB" id="A0A8C5ACX6"/>
<dbReference type="PROSITE" id="PS50878">
    <property type="entry name" value="RT_POL"/>
    <property type="match status" value="1"/>
</dbReference>
<name>A0A8C5ACX6_GADMO</name>
<dbReference type="PANTHER" id="PTHR47510:SF3">
    <property type="entry name" value="ENDO_EXONUCLEASE_PHOSPHATASE DOMAIN-CONTAINING PROTEIN"/>
    <property type="match status" value="1"/>
</dbReference>
<dbReference type="InterPro" id="IPR043502">
    <property type="entry name" value="DNA/RNA_pol_sf"/>
</dbReference>
<evidence type="ECO:0000313" key="3">
    <source>
        <dbReference type="Proteomes" id="UP000694546"/>
    </source>
</evidence>
<dbReference type="GO" id="GO:0016706">
    <property type="term" value="F:2-oxoglutarate-dependent dioxygenase activity"/>
    <property type="evidence" value="ECO:0007669"/>
    <property type="project" value="InterPro"/>
</dbReference>
<evidence type="ECO:0000259" key="1">
    <source>
        <dbReference type="PROSITE" id="PS50878"/>
    </source>
</evidence>